<protein>
    <submittedName>
        <fullName evidence="1">Uncharacterized protein</fullName>
    </submittedName>
</protein>
<organism evidence="1 2">
    <name type="scientific">Cirrhinus mrigala</name>
    <name type="common">Mrigala</name>
    <dbReference type="NCBI Taxonomy" id="683832"/>
    <lineage>
        <taxon>Eukaryota</taxon>
        <taxon>Metazoa</taxon>
        <taxon>Chordata</taxon>
        <taxon>Craniata</taxon>
        <taxon>Vertebrata</taxon>
        <taxon>Euteleostomi</taxon>
        <taxon>Actinopterygii</taxon>
        <taxon>Neopterygii</taxon>
        <taxon>Teleostei</taxon>
        <taxon>Ostariophysi</taxon>
        <taxon>Cypriniformes</taxon>
        <taxon>Cyprinidae</taxon>
        <taxon>Labeoninae</taxon>
        <taxon>Labeonini</taxon>
        <taxon>Cirrhinus</taxon>
    </lineage>
</organism>
<dbReference type="PANTHER" id="PTHR12792">
    <property type="entry name" value="EXTRA SPINDLE POLES 1-RELATED"/>
    <property type="match status" value="1"/>
</dbReference>
<proteinExistence type="predicted"/>
<dbReference type="PANTHER" id="PTHR12792:SF0">
    <property type="entry name" value="SEPARIN"/>
    <property type="match status" value="1"/>
</dbReference>
<dbReference type="EMBL" id="JAMKFB020000006">
    <property type="protein sequence ID" value="KAL0191364.1"/>
    <property type="molecule type" value="Genomic_DNA"/>
</dbReference>
<gene>
    <name evidence="1" type="ORF">M9458_014062</name>
</gene>
<evidence type="ECO:0000313" key="1">
    <source>
        <dbReference type="EMBL" id="KAL0191364.1"/>
    </source>
</evidence>
<dbReference type="InterPro" id="IPR005314">
    <property type="entry name" value="Peptidase_C50"/>
</dbReference>
<dbReference type="Proteomes" id="UP001529510">
    <property type="component" value="Unassembled WGS sequence"/>
</dbReference>
<name>A0ABD0QYW4_CIRMR</name>
<comment type="caution">
    <text evidence="1">The sequence shown here is derived from an EMBL/GenBank/DDBJ whole genome shotgun (WGS) entry which is preliminary data.</text>
</comment>
<keyword evidence="2" id="KW-1185">Reference proteome</keyword>
<reference evidence="1 2" key="1">
    <citation type="submission" date="2024-05" db="EMBL/GenBank/DDBJ databases">
        <title>Genome sequencing and assembly of Indian major carp, Cirrhinus mrigala (Hamilton, 1822).</title>
        <authorList>
            <person name="Mohindra V."/>
            <person name="Chowdhury L.M."/>
            <person name="Lal K."/>
            <person name="Jena J.K."/>
        </authorList>
    </citation>
    <scope>NUCLEOTIDE SEQUENCE [LARGE SCALE GENOMIC DNA]</scope>
    <source>
        <strain evidence="1">CM1030</strain>
        <tissue evidence="1">Blood</tissue>
    </source>
</reference>
<feature type="non-terminal residue" evidence="1">
    <location>
        <position position="130"/>
    </location>
</feature>
<evidence type="ECO:0000313" key="2">
    <source>
        <dbReference type="Proteomes" id="UP001529510"/>
    </source>
</evidence>
<dbReference type="AlphaFoldDB" id="A0ABD0QYW4"/>
<accession>A0ABD0QYW4</accession>
<sequence length="130" mass="14356">AVQSYLRSSWLLLHHFPPPSLFPHICSLLAQSLGQTDPITSAMLHAQLLGVSTRHHMTRHVVSQFRKLKKSCNDVAEGLGALSLEETSGATPSQKLSALEQIFSFTSSHPAQFPKTHCQQFTQQLKDLPA</sequence>
<feature type="non-terminal residue" evidence="1">
    <location>
        <position position="1"/>
    </location>
</feature>